<name>A2EU21_TRIV3</name>
<dbReference type="HAMAP" id="MF_01925">
    <property type="entry name" value="P5C_reductase"/>
    <property type="match status" value="1"/>
</dbReference>
<dbReference type="PANTHER" id="PTHR11645">
    <property type="entry name" value="PYRROLINE-5-CARBOXYLATE REDUCTASE"/>
    <property type="match status" value="1"/>
</dbReference>
<keyword evidence="2 4" id="KW-0521">NADP</keyword>
<dbReference type="InterPro" id="IPR029036">
    <property type="entry name" value="P5CR_dimer"/>
</dbReference>
<dbReference type="Pfam" id="PF14748">
    <property type="entry name" value="P5CR_dimer"/>
    <property type="match status" value="1"/>
</dbReference>
<dbReference type="InParanoid" id="A2EU21"/>
<dbReference type="OMA" id="PHIENLQ"/>
<protein>
    <recommendedName>
        <fullName evidence="5">Pyrroline-5-carboxylate reductase</fullName>
        <ecNumber evidence="5">1.5.1.2</ecNumber>
    </recommendedName>
</protein>
<dbReference type="InterPro" id="IPR036291">
    <property type="entry name" value="NAD(P)-bd_dom_sf"/>
</dbReference>
<keyword evidence="5" id="KW-0028">Amino-acid biosynthesis</keyword>
<dbReference type="EC" id="1.5.1.2" evidence="5"/>
<dbReference type="VEuPathDB" id="TrichDB:TVAGG3_0955240"/>
<sequence>MKSIAFIGTGNMGGAMAKACSKVLDPSEIIITNRTRAKAEEIAEEIHCTVVNTNVEAVKSATYIVLGVKPQMMEAVLKEIANTVKSERKKRELVILTIAAGKTISFYQSILGDIPIIRLMPNTPCLVSEGMTLLVRSPKATDEHVEKVKNFFSKSGLIQEIPESQMDAAGSVAGCGTGFFCMFIEALADGAVMEGIPRPDAYKYAAQALKGTAELVLQSGKHPGALKDEICSPGGSTIAGVKALEDGKFRATVMEAVLQSTKRNQELGK</sequence>
<reference evidence="8" key="1">
    <citation type="submission" date="2006-10" db="EMBL/GenBank/DDBJ databases">
        <authorList>
            <person name="Amadeo P."/>
            <person name="Zhao Q."/>
            <person name="Wortman J."/>
            <person name="Fraser-Liggett C."/>
            <person name="Carlton J."/>
        </authorList>
    </citation>
    <scope>NUCLEOTIDE SEQUENCE</scope>
    <source>
        <strain evidence="8">G3</strain>
    </source>
</reference>
<dbReference type="EMBL" id="DS113492">
    <property type="protein sequence ID" value="EAY03838.1"/>
    <property type="molecule type" value="Genomic_DNA"/>
</dbReference>
<dbReference type="Pfam" id="PF03807">
    <property type="entry name" value="F420_oxidored"/>
    <property type="match status" value="1"/>
</dbReference>
<evidence type="ECO:0000256" key="5">
    <source>
        <dbReference type="RuleBase" id="RU003903"/>
    </source>
</evidence>
<reference evidence="8" key="2">
    <citation type="journal article" date="2007" name="Science">
        <title>Draft genome sequence of the sexually transmitted pathogen Trichomonas vaginalis.</title>
        <authorList>
            <person name="Carlton J.M."/>
            <person name="Hirt R.P."/>
            <person name="Silva J.C."/>
            <person name="Delcher A.L."/>
            <person name="Schatz M."/>
            <person name="Zhao Q."/>
            <person name="Wortman J.R."/>
            <person name="Bidwell S.L."/>
            <person name="Alsmark U.C.M."/>
            <person name="Besteiro S."/>
            <person name="Sicheritz-Ponten T."/>
            <person name="Noel C.J."/>
            <person name="Dacks J.B."/>
            <person name="Foster P.G."/>
            <person name="Simillion C."/>
            <person name="Van de Peer Y."/>
            <person name="Miranda-Saavedra D."/>
            <person name="Barton G.J."/>
            <person name="Westrop G.D."/>
            <person name="Mueller S."/>
            <person name="Dessi D."/>
            <person name="Fiori P.L."/>
            <person name="Ren Q."/>
            <person name="Paulsen I."/>
            <person name="Zhang H."/>
            <person name="Bastida-Corcuera F.D."/>
            <person name="Simoes-Barbosa A."/>
            <person name="Brown M.T."/>
            <person name="Hayes R.D."/>
            <person name="Mukherjee M."/>
            <person name="Okumura C.Y."/>
            <person name="Schneider R."/>
            <person name="Smith A.J."/>
            <person name="Vanacova S."/>
            <person name="Villalvazo M."/>
            <person name="Haas B.J."/>
            <person name="Pertea M."/>
            <person name="Feldblyum T.V."/>
            <person name="Utterback T.R."/>
            <person name="Shu C.L."/>
            <person name="Osoegawa K."/>
            <person name="de Jong P.J."/>
            <person name="Hrdy I."/>
            <person name="Horvathova L."/>
            <person name="Zubacova Z."/>
            <person name="Dolezal P."/>
            <person name="Malik S.B."/>
            <person name="Logsdon J.M. Jr."/>
            <person name="Henze K."/>
            <person name="Gupta A."/>
            <person name="Wang C.C."/>
            <person name="Dunne R.L."/>
            <person name="Upcroft J.A."/>
            <person name="Upcroft P."/>
            <person name="White O."/>
            <person name="Salzberg S.L."/>
            <person name="Tang P."/>
            <person name="Chiu C.-H."/>
            <person name="Lee Y.-S."/>
            <person name="Embley T.M."/>
            <person name="Coombs G.H."/>
            <person name="Mottram J.C."/>
            <person name="Tachezy J."/>
            <person name="Fraser-Liggett C.M."/>
            <person name="Johnson P.J."/>
        </authorList>
    </citation>
    <scope>NUCLEOTIDE SEQUENCE [LARGE SCALE GENOMIC DNA]</scope>
    <source>
        <strain evidence="8">G3</strain>
    </source>
</reference>
<dbReference type="Gene3D" id="3.40.50.720">
    <property type="entry name" value="NAD(P)-binding Rossmann-like Domain"/>
    <property type="match status" value="1"/>
</dbReference>
<dbReference type="Gene3D" id="1.10.3730.10">
    <property type="entry name" value="ProC C-terminal domain-like"/>
    <property type="match status" value="1"/>
</dbReference>
<dbReference type="GO" id="GO:0004735">
    <property type="term" value="F:pyrroline-5-carboxylate reductase activity"/>
    <property type="evidence" value="ECO:0000318"/>
    <property type="project" value="GO_Central"/>
</dbReference>
<dbReference type="InterPro" id="IPR053790">
    <property type="entry name" value="P5CR-like_CS"/>
</dbReference>
<evidence type="ECO:0000256" key="1">
    <source>
        <dbReference type="ARBA" id="ARBA00005525"/>
    </source>
</evidence>
<dbReference type="SMR" id="A2EU21"/>
<feature type="binding site" evidence="4">
    <location>
        <position position="54"/>
    </location>
    <ligand>
        <name>NADPH</name>
        <dbReference type="ChEBI" id="CHEBI:57783"/>
    </ligand>
</feature>
<evidence type="ECO:0000256" key="2">
    <source>
        <dbReference type="ARBA" id="ARBA00022857"/>
    </source>
</evidence>
<feature type="domain" description="Pyrroline-5-carboxylate reductase dimerisation" evidence="7">
    <location>
        <begin position="163"/>
        <end position="267"/>
    </location>
</feature>
<dbReference type="eggNOG" id="KOG3124">
    <property type="taxonomic scope" value="Eukaryota"/>
</dbReference>
<dbReference type="PANTHER" id="PTHR11645:SF0">
    <property type="entry name" value="PYRROLINE-5-CARBOXYLATE REDUCTASE 3"/>
    <property type="match status" value="1"/>
</dbReference>
<dbReference type="InterPro" id="IPR000304">
    <property type="entry name" value="Pyrroline-COOH_reductase"/>
</dbReference>
<dbReference type="FunCoup" id="A2EU21">
    <property type="interactions" value="120"/>
</dbReference>
<evidence type="ECO:0000313" key="8">
    <source>
        <dbReference type="EMBL" id="EAY03838.1"/>
    </source>
</evidence>
<evidence type="ECO:0000313" key="9">
    <source>
        <dbReference type="Proteomes" id="UP000001542"/>
    </source>
</evidence>
<dbReference type="RefSeq" id="XP_001316061.1">
    <property type="nucleotide sequence ID" value="XM_001316026.1"/>
</dbReference>
<dbReference type="PIRSF" id="PIRSF000193">
    <property type="entry name" value="Pyrrol-5-carb_rd"/>
    <property type="match status" value="1"/>
</dbReference>
<dbReference type="PROSITE" id="PS00521">
    <property type="entry name" value="P5CR"/>
    <property type="match status" value="1"/>
</dbReference>
<dbReference type="FunFam" id="1.10.3730.10:FF:000001">
    <property type="entry name" value="Pyrroline-5-carboxylate reductase"/>
    <property type="match status" value="1"/>
</dbReference>
<dbReference type="OrthoDB" id="10263291at2759"/>
<dbReference type="AlphaFoldDB" id="A2EU21"/>
<evidence type="ECO:0000256" key="4">
    <source>
        <dbReference type="PIRSR" id="PIRSR000193-1"/>
    </source>
</evidence>
<keyword evidence="9" id="KW-1185">Reference proteome</keyword>
<dbReference type="KEGG" id="tva:4761686"/>
<dbReference type="Proteomes" id="UP000001542">
    <property type="component" value="Unassembled WGS sequence"/>
</dbReference>
<gene>
    <name evidence="8" type="ORF">TVAG_063510</name>
</gene>
<dbReference type="VEuPathDB" id="TrichDB:TVAG_063510"/>
<dbReference type="SUPFAM" id="SSF48179">
    <property type="entry name" value="6-phosphogluconate dehydrogenase C-terminal domain-like"/>
    <property type="match status" value="1"/>
</dbReference>
<accession>A2EU21</accession>
<comment type="catalytic activity">
    <reaction evidence="5">
        <text>L-proline + NADP(+) = (S)-1-pyrroline-5-carboxylate + NADPH + 2 H(+)</text>
        <dbReference type="Rhea" id="RHEA:14109"/>
        <dbReference type="ChEBI" id="CHEBI:15378"/>
        <dbReference type="ChEBI" id="CHEBI:17388"/>
        <dbReference type="ChEBI" id="CHEBI:57783"/>
        <dbReference type="ChEBI" id="CHEBI:58349"/>
        <dbReference type="ChEBI" id="CHEBI:60039"/>
        <dbReference type="EC" id="1.5.1.2"/>
    </reaction>
</comment>
<comment type="similarity">
    <text evidence="1 5">Belongs to the pyrroline-5-carboxylate reductase family.</text>
</comment>
<dbReference type="NCBIfam" id="TIGR00112">
    <property type="entry name" value="proC"/>
    <property type="match status" value="1"/>
</dbReference>
<comment type="pathway">
    <text evidence="5">Amino-acid biosynthesis; L-proline biosynthesis; L-proline from L-glutamate 5-semialdehyde: step 1/1.</text>
</comment>
<dbReference type="UniPathway" id="UPA00098">
    <property type="reaction ID" value="UER00361"/>
</dbReference>
<dbReference type="SUPFAM" id="SSF51735">
    <property type="entry name" value="NAD(P)-binding Rossmann-fold domains"/>
    <property type="match status" value="1"/>
</dbReference>
<keyword evidence="5" id="KW-0641">Proline biosynthesis</keyword>
<dbReference type="STRING" id="5722.A2EU21"/>
<dbReference type="InterPro" id="IPR028939">
    <property type="entry name" value="P5C_Rdtase_cat_N"/>
</dbReference>
<evidence type="ECO:0000259" key="6">
    <source>
        <dbReference type="Pfam" id="PF03807"/>
    </source>
</evidence>
<feature type="binding site" evidence="4">
    <location>
        <begin position="7"/>
        <end position="12"/>
    </location>
    <ligand>
        <name>NADP(+)</name>
        <dbReference type="ChEBI" id="CHEBI:58349"/>
    </ligand>
</feature>
<dbReference type="GO" id="GO:0055129">
    <property type="term" value="P:L-proline biosynthetic process"/>
    <property type="evidence" value="ECO:0000318"/>
    <property type="project" value="GO_Central"/>
</dbReference>
<proteinExistence type="inferred from homology"/>
<keyword evidence="3 5" id="KW-0560">Oxidoreductase</keyword>
<evidence type="ECO:0000256" key="3">
    <source>
        <dbReference type="ARBA" id="ARBA00023002"/>
    </source>
</evidence>
<evidence type="ECO:0000259" key="7">
    <source>
        <dbReference type="Pfam" id="PF14748"/>
    </source>
</evidence>
<feature type="domain" description="Pyrroline-5-carboxylate reductase catalytic N-terminal" evidence="6">
    <location>
        <begin position="4"/>
        <end position="89"/>
    </location>
</feature>
<dbReference type="InterPro" id="IPR008927">
    <property type="entry name" value="6-PGluconate_DH-like_C_sf"/>
</dbReference>
<organism evidence="8 9">
    <name type="scientific">Trichomonas vaginalis (strain ATCC PRA-98 / G3)</name>
    <dbReference type="NCBI Taxonomy" id="412133"/>
    <lineage>
        <taxon>Eukaryota</taxon>
        <taxon>Metamonada</taxon>
        <taxon>Parabasalia</taxon>
        <taxon>Trichomonadida</taxon>
        <taxon>Trichomonadidae</taxon>
        <taxon>Trichomonas</taxon>
    </lineage>
</organism>